<proteinExistence type="predicted"/>
<name>A0A249PKR5_9HYPH</name>
<keyword evidence="2" id="KW-1185">Reference proteome</keyword>
<geneLocation type="plasmid" evidence="2">
    <name>psj05684b</name>
</geneLocation>
<dbReference type="EMBL" id="CP023068">
    <property type="protein sequence ID" value="ASY66518.1"/>
    <property type="molecule type" value="Genomic_DNA"/>
</dbReference>
<evidence type="ECO:0000313" key="1">
    <source>
        <dbReference type="EMBL" id="ASY66518.1"/>
    </source>
</evidence>
<reference evidence="1 2" key="1">
    <citation type="submission" date="2017-08" db="EMBL/GenBank/DDBJ databases">
        <title>Multipartite genome sequences of Sinorhizobium species nodulating soybeans.</title>
        <authorList>
            <person name="Tian C.F."/>
        </authorList>
    </citation>
    <scope>NUCLEOTIDE SEQUENCE [LARGE SCALE GENOMIC DNA]</scope>
    <source>
        <strain evidence="1 2">CCBAU 05684</strain>
        <plasmid evidence="2">psj05684b</plasmid>
    </source>
</reference>
<dbReference type="KEGG" id="esj:SJ05684_b55360"/>
<accession>A0A249PKR5</accession>
<gene>
    <name evidence="1" type="ORF">SJ05684_b55360</name>
</gene>
<keyword evidence="1" id="KW-0614">Plasmid</keyword>
<sequence length="48" mass="5347">MNTSFGIFSHPTFRQSTSGAGDFGYMSIQRDVTVSNIQRLSGLSTFWL</sequence>
<dbReference type="AlphaFoldDB" id="A0A249PKR5"/>
<dbReference type="Proteomes" id="UP000217211">
    <property type="component" value="Plasmid pSJ05684b"/>
</dbReference>
<protein>
    <submittedName>
        <fullName evidence="1">Uncharacterized protein</fullName>
    </submittedName>
</protein>
<organism evidence="1 2">
    <name type="scientific">Sinorhizobium sojae CCBAU 05684</name>
    <dbReference type="NCBI Taxonomy" id="716928"/>
    <lineage>
        <taxon>Bacteria</taxon>
        <taxon>Pseudomonadati</taxon>
        <taxon>Pseudomonadota</taxon>
        <taxon>Alphaproteobacteria</taxon>
        <taxon>Hyphomicrobiales</taxon>
        <taxon>Rhizobiaceae</taxon>
        <taxon>Sinorhizobium/Ensifer group</taxon>
        <taxon>Sinorhizobium</taxon>
    </lineage>
</organism>
<evidence type="ECO:0000313" key="2">
    <source>
        <dbReference type="Proteomes" id="UP000217211"/>
    </source>
</evidence>